<comment type="caution">
    <text evidence="1">The sequence shown here is derived from an EMBL/GenBank/DDBJ whole genome shotgun (WGS) entry which is preliminary data.</text>
</comment>
<name>A0ABT5IBG7_9CAUL</name>
<reference evidence="1 2" key="1">
    <citation type="submission" date="2023-01" db="EMBL/GenBank/DDBJ databases">
        <title>Novel species of the genus Asticcacaulis isolated from rivers.</title>
        <authorList>
            <person name="Lu H."/>
        </authorList>
    </citation>
    <scope>NUCLEOTIDE SEQUENCE [LARGE SCALE GENOMIC DNA]</scope>
    <source>
        <strain evidence="1 2">DXS10W</strain>
    </source>
</reference>
<accession>A0ABT5IBG7</accession>
<dbReference type="RefSeq" id="WP_272740289.1">
    <property type="nucleotide sequence ID" value="NZ_JAQQKW010000002.1"/>
</dbReference>
<proteinExistence type="predicted"/>
<dbReference type="EMBL" id="JAQQKW010000002">
    <property type="protein sequence ID" value="MDC7693528.1"/>
    <property type="molecule type" value="Genomic_DNA"/>
</dbReference>
<evidence type="ECO:0000313" key="1">
    <source>
        <dbReference type="EMBL" id="MDC7693528.1"/>
    </source>
</evidence>
<evidence type="ECO:0000313" key="2">
    <source>
        <dbReference type="Proteomes" id="UP001216595"/>
    </source>
</evidence>
<organism evidence="1 2">
    <name type="scientific">Asticcacaulis currens</name>
    <dbReference type="NCBI Taxonomy" id="2984210"/>
    <lineage>
        <taxon>Bacteria</taxon>
        <taxon>Pseudomonadati</taxon>
        <taxon>Pseudomonadota</taxon>
        <taxon>Alphaproteobacteria</taxon>
        <taxon>Caulobacterales</taxon>
        <taxon>Caulobacteraceae</taxon>
        <taxon>Asticcacaulis</taxon>
    </lineage>
</organism>
<keyword evidence="2" id="KW-1185">Reference proteome</keyword>
<dbReference type="Proteomes" id="UP001216595">
    <property type="component" value="Unassembled WGS sequence"/>
</dbReference>
<sequence length="44" mass="5059">MRRAGLIECAELLDEAFVTCLKAYVERWGRVRPHVDDEPQGQAE</sequence>
<protein>
    <submittedName>
        <fullName evidence="1">Uncharacterized protein</fullName>
    </submittedName>
</protein>
<gene>
    <name evidence="1" type="ORF">PQU94_04440</name>
</gene>